<evidence type="ECO:0000256" key="7">
    <source>
        <dbReference type="ARBA" id="ARBA00023157"/>
    </source>
</evidence>
<reference evidence="11" key="1">
    <citation type="journal article" date="2023" name="G3 (Bethesda)">
        <title>A reference genome for the long-term kleptoplast-retaining sea slug Elysia crispata morphotype clarki.</title>
        <authorList>
            <person name="Eastman K.E."/>
            <person name="Pendleton A.L."/>
            <person name="Shaikh M.A."/>
            <person name="Suttiyut T."/>
            <person name="Ogas R."/>
            <person name="Tomko P."/>
            <person name="Gavelis G."/>
            <person name="Widhalm J.R."/>
            <person name="Wisecaver J.H."/>
        </authorList>
    </citation>
    <scope>NUCLEOTIDE SEQUENCE</scope>
    <source>
        <strain evidence="11">ECLA1</strain>
    </source>
</reference>
<dbReference type="CDD" id="cd17336">
    <property type="entry name" value="MFS_SLCO_OATP"/>
    <property type="match status" value="1"/>
</dbReference>
<dbReference type="SUPFAM" id="SSF100895">
    <property type="entry name" value="Kazal-type serine protease inhibitors"/>
    <property type="match status" value="1"/>
</dbReference>
<feature type="transmembrane region" description="Helical" evidence="9">
    <location>
        <begin position="459"/>
        <end position="479"/>
    </location>
</feature>
<dbReference type="EMBL" id="JAWDGP010004235">
    <property type="protein sequence ID" value="KAK3766325.1"/>
    <property type="molecule type" value="Genomic_DNA"/>
</dbReference>
<evidence type="ECO:0000256" key="2">
    <source>
        <dbReference type="ARBA" id="ARBA00009657"/>
    </source>
</evidence>
<dbReference type="SUPFAM" id="SSF103473">
    <property type="entry name" value="MFS general substrate transporter"/>
    <property type="match status" value="1"/>
</dbReference>
<dbReference type="GO" id="GO:0043252">
    <property type="term" value="P:sodium-independent organic anion transport"/>
    <property type="evidence" value="ECO:0007669"/>
    <property type="project" value="TreeGrafter"/>
</dbReference>
<evidence type="ECO:0000313" key="11">
    <source>
        <dbReference type="EMBL" id="KAK3766325.1"/>
    </source>
</evidence>
<accession>A0AAE0ZBQ2</accession>
<keyword evidence="3" id="KW-1003">Cell membrane</keyword>
<keyword evidence="6 9" id="KW-0472">Membrane</keyword>
<dbReference type="AlphaFoldDB" id="A0AAE0ZBQ2"/>
<feature type="domain" description="Kazal-like" evidence="10">
    <location>
        <begin position="522"/>
        <end position="573"/>
    </location>
</feature>
<name>A0AAE0ZBQ2_9GAST</name>
<dbReference type="GO" id="GO:0016323">
    <property type="term" value="C:basolateral plasma membrane"/>
    <property type="evidence" value="ECO:0007669"/>
    <property type="project" value="TreeGrafter"/>
</dbReference>
<evidence type="ECO:0000256" key="3">
    <source>
        <dbReference type="ARBA" id="ARBA00022475"/>
    </source>
</evidence>
<feature type="transmembrane region" description="Helical" evidence="9">
    <location>
        <begin position="140"/>
        <end position="160"/>
    </location>
</feature>
<dbReference type="Pfam" id="PF03137">
    <property type="entry name" value="OATP"/>
    <property type="match status" value="1"/>
</dbReference>
<evidence type="ECO:0000256" key="5">
    <source>
        <dbReference type="ARBA" id="ARBA00022989"/>
    </source>
</evidence>
<dbReference type="Proteomes" id="UP001283361">
    <property type="component" value="Unassembled WGS sequence"/>
</dbReference>
<dbReference type="PANTHER" id="PTHR11388">
    <property type="entry name" value="ORGANIC ANION TRANSPORTER"/>
    <property type="match status" value="1"/>
</dbReference>
<dbReference type="Pfam" id="PF07648">
    <property type="entry name" value="Kazal_2"/>
    <property type="match status" value="1"/>
</dbReference>
<keyword evidence="4 9" id="KW-0812">Transmembrane</keyword>
<feature type="compositionally biased region" description="Basic and acidic residues" evidence="8">
    <location>
        <begin position="10"/>
        <end position="21"/>
    </location>
</feature>
<sequence>MATVKNAVRRSMEKLNGRTDEEPALVSPDTPEDESEELQPVAGAVDGDLDTRCGFWLFQASFLQPCARIECFTAFYSLTALITSTLNVYVNSQITTLERQFGFSSTQTGLIMAANDVGFLVCVLFVSYSASNFHIPRSLGVAVTIFGLSGLVCCLPFFLFRSYIDAMVATVTDTGSGSLTSGAAGSDGPGQSVGMFGDLCLPNRTVIQAPDSSAAAAPIDPPDHVRGLPSHAVTASLAIIFVGMMLQGFGKSPRYSFTVTYVDDNTGKTNTGFYMGIIIACGIFGPTVAYALGGVFSRIFVTLEETTLTPQHPRWIGAWWLGYITCGIIALLAAMPLMLFPRRLPPRQRRHSNKDKQTAVEEGGEKTLTTDLVLPEAKTDAEEEKSDLKSPQAQTNGLLFYTRHFKLFLGSISRLLTNPVYLSVVASSCCDIFSVSGLSAYTPKYMEQMFDLPTYMANYILSANVLCAACMGTFIGGYLSRRLKMTARPALLFTLLVESTAMAGGALGFVFACEQPTVQNWPGSPEACNDACDCEDNSFFAVCGSDGETYYSPCAAGCQQVEDGVYHNCTCIPGISEAYGGMCPYGCGHIYTYFMAITVRGLFGTLSIVPKLVVYISYFMAITVRGLFGTLSIVPKLVVYIR</sequence>
<dbReference type="PANTHER" id="PTHR11388:SF76">
    <property type="entry name" value="SOLUTE CARRIER ORGANIC ANION TRANSPORTER FAMILY MEMBER"/>
    <property type="match status" value="1"/>
</dbReference>
<evidence type="ECO:0000256" key="8">
    <source>
        <dbReference type="SAM" id="MobiDB-lite"/>
    </source>
</evidence>
<evidence type="ECO:0000259" key="10">
    <source>
        <dbReference type="PROSITE" id="PS51465"/>
    </source>
</evidence>
<feature type="transmembrane region" description="Helical" evidence="9">
    <location>
        <begin position="231"/>
        <end position="250"/>
    </location>
</feature>
<feature type="transmembrane region" description="Helical" evidence="9">
    <location>
        <begin position="316"/>
        <end position="340"/>
    </location>
</feature>
<dbReference type="PROSITE" id="PS51465">
    <property type="entry name" value="KAZAL_2"/>
    <property type="match status" value="1"/>
</dbReference>
<comment type="caution">
    <text evidence="11">The sequence shown here is derived from an EMBL/GenBank/DDBJ whole genome shotgun (WGS) entry which is preliminary data.</text>
</comment>
<evidence type="ECO:0000256" key="1">
    <source>
        <dbReference type="ARBA" id="ARBA00004651"/>
    </source>
</evidence>
<dbReference type="InterPro" id="IPR002350">
    <property type="entry name" value="Kazal_dom"/>
</dbReference>
<evidence type="ECO:0000256" key="4">
    <source>
        <dbReference type="ARBA" id="ARBA00022692"/>
    </source>
</evidence>
<feature type="region of interest" description="Disordered" evidence="8">
    <location>
        <begin position="1"/>
        <end position="39"/>
    </location>
</feature>
<feature type="transmembrane region" description="Helical" evidence="9">
    <location>
        <begin position="491"/>
        <end position="512"/>
    </location>
</feature>
<feature type="transmembrane region" description="Helical" evidence="9">
    <location>
        <begin position="271"/>
        <end position="296"/>
    </location>
</feature>
<protein>
    <recommendedName>
        <fullName evidence="10">Kazal-like domain-containing protein</fullName>
    </recommendedName>
</protein>
<comment type="subcellular location">
    <subcellularLocation>
        <location evidence="1">Cell membrane</location>
        <topology evidence="1">Multi-pass membrane protein</topology>
    </subcellularLocation>
</comment>
<keyword evidence="12" id="KW-1185">Reference proteome</keyword>
<keyword evidence="7" id="KW-1015">Disulfide bond</keyword>
<feature type="transmembrane region" description="Helical" evidence="9">
    <location>
        <begin position="612"/>
        <end position="634"/>
    </location>
</feature>
<evidence type="ECO:0000256" key="9">
    <source>
        <dbReference type="SAM" id="Phobius"/>
    </source>
</evidence>
<dbReference type="Gene3D" id="1.20.1250.20">
    <property type="entry name" value="MFS general substrate transporter like domains"/>
    <property type="match status" value="1"/>
</dbReference>
<proteinExistence type="inferred from homology"/>
<dbReference type="GO" id="GO:0015347">
    <property type="term" value="F:sodium-independent organic anion transmembrane transporter activity"/>
    <property type="evidence" value="ECO:0007669"/>
    <property type="project" value="TreeGrafter"/>
</dbReference>
<feature type="transmembrane region" description="Helical" evidence="9">
    <location>
        <begin position="420"/>
        <end position="439"/>
    </location>
</feature>
<dbReference type="InterPro" id="IPR036058">
    <property type="entry name" value="Kazal_dom_sf"/>
</dbReference>
<gene>
    <name evidence="11" type="ORF">RRG08_044515</name>
</gene>
<comment type="similarity">
    <text evidence="2">Belongs to the organo anion transporter (TC 2.A.60) family.</text>
</comment>
<keyword evidence="5 9" id="KW-1133">Transmembrane helix</keyword>
<evidence type="ECO:0000256" key="6">
    <source>
        <dbReference type="ARBA" id="ARBA00023136"/>
    </source>
</evidence>
<organism evidence="11 12">
    <name type="scientific">Elysia crispata</name>
    <name type="common">lettuce slug</name>
    <dbReference type="NCBI Taxonomy" id="231223"/>
    <lineage>
        <taxon>Eukaryota</taxon>
        <taxon>Metazoa</taxon>
        <taxon>Spiralia</taxon>
        <taxon>Lophotrochozoa</taxon>
        <taxon>Mollusca</taxon>
        <taxon>Gastropoda</taxon>
        <taxon>Heterobranchia</taxon>
        <taxon>Euthyneura</taxon>
        <taxon>Panpulmonata</taxon>
        <taxon>Sacoglossa</taxon>
        <taxon>Placobranchoidea</taxon>
        <taxon>Plakobranchidae</taxon>
        <taxon>Elysia</taxon>
    </lineage>
</organism>
<feature type="transmembrane region" description="Helical" evidence="9">
    <location>
        <begin position="71"/>
        <end position="90"/>
    </location>
</feature>
<dbReference type="InterPro" id="IPR036259">
    <property type="entry name" value="MFS_trans_sf"/>
</dbReference>
<feature type="transmembrane region" description="Helical" evidence="9">
    <location>
        <begin position="110"/>
        <end position="128"/>
    </location>
</feature>
<evidence type="ECO:0000313" key="12">
    <source>
        <dbReference type="Proteomes" id="UP001283361"/>
    </source>
</evidence>
<dbReference type="InterPro" id="IPR004156">
    <property type="entry name" value="OATP"/>
</dbReference>